<dbReference type="Proteomes" id="UP000069205">
    <property type="component" value="Chromosome"/>
</dbReference>
<sequence length="381" mass="42935">MDAITRITRRSFLARTATIAGGAGLTLAGGHFSSANAASPVPGDLQPDSPIAKNWENPLHMIATIESNVADSLGAPSCLERHKIYCLLLMKLIHRFWNGNKYGPFGTYPQRNKQIEYKHNSYTRYKGDLYAGPNLTIWDRYLGHNIAAMAVDRNGEIIDFEFNHNELFRSSSEHAEARLVRRLFDLTEIFDHWKTPRTSFKGLRDKARELDLTDITIYTSLESCAQCSGMMSLARVKEVVFLQFDPGAYRIGNIMYNLARKTAKSTSMSPLPIPADRVGIKYFTQLNDSYQRFLSTPPQTFFTSSDHKIKKSTDSITSFLCTDEAMDIFKKGGDEIAVMELEHPNVACSPGGWTNQMCLDHAKCFFEYADIQGFRGSPHKL</sequence>
<dbReference type="SUPFAM" id="SSF53927">
    <property type="entry name" value="Cytidine deaminase-like"/>
    <property type="match status" value="1"/>
</dbReference>
<keyword evidence="4" id="KW-1185">Reference proteome</keyword>
<proteinExistence type="predicted"/>
<feature type="chain" id="PRO_5005476843" description="CMP/dCMP-type deaminase domain-containing protein" evidence="1">
    <location>
        <begin position="38"/>
        <end position="381"/>
    </location>
</feature>
<dbReference type="AlphaFoldDB" id="A0A0K2G9Z9"/>
<dbReference type="GO" id="GO:0003824">
    <property type="term" value="F:catalytic activity"/>
    <property type="evidence" value="ECO:0007669"/>
    <property type="project" value="InterPro"/>
</dbReference>
<dbReference type="Gene3D" id="3.40.140.10">
    <property type="entry name" value="Cytidine Deaminase, domain 2"/>
    <property type="match status" value="1"/>
</dbReference>
<dbReference type="KEGG" id="nmv:NITMOv2_1374"/>
<evidence type="ECO:0000259" key="2">
    <source>
        <dbReference type="Pfam" id="PF00383"/>
    </source>
</evidence>
<evidence type="ECO:0000256" key="1">
    <source>
        <dbReference type="SAM" id="SignalP"/>
    </source>
</evidence>
<dbReference type="PROSITE" id="PS51318">
    <property type="entry name" value="TAT"/>
    <property type="match status" value="1"/>
</dbReference>
<dbReference type="PATRIC" id="fig|42253.5.peg.1345"/>
<protein>
    <recommendedName>
        <fullName evidence="2">CMP/dCMP-type deaminase domain-containing protein</fullName>
    </recommendedName>
</protein>
<dbReference type="InterPro" id="IPR016193">
    <property type="entry name" value="Cytidine_deaminase-like"/>
</dbReference>
<gene>
    <name evidence="3" type="ORF">NITMOv2_1374</name>
</gene>
<keyword evidence="1" id="KW-0732">Signal</keyword>
<reference evidence="3 4" key="1">
    <citation type="journal article" date="2015" name="Proc. Natl. Acad. Sci. U.S.A.">
        <title>Expanded metabolic versatility of ubiquitous nitrite-oxidizing bacteria from the genus Nitrospira.</title>
        <authorList>
            <person name="Koch H."/>
            <person name="Lucker S."/>
            <person name="Albertsen M."/>
            <person name="Kitzinger K."/>
            <person name="Herbold C."/>
            <person name="Spieck E."/>
            <person name="Nielsen P.H."/>
            <person name="Wagner M."/>
            <person name="Daims H."/>
        </authorList>
    </citation>
    <scope>NUCLEOTIDE SEQUENCE [LARGE SCALE GENOMIC DNA]</scope>
    <source>
        <strain evidence="3 4">NSP M-1</strain>
    </source>
</reference>
<organism evidence="3 4">
    <name type="scientific">Nitrospira moscoviensis</name>
    <dbReference type="NCBI Taxonomy" id="42253"/>
    <lineage>
        <taxon>Bacteria</taxon>
        <taxon>Pseudomonadati</taxon>
        <taxon>Nitrospirota</taxon>
        <taxon>Nitrospiria</taxon>
        <taxon>Nitrospirales</taxon>
        <taxon>Nitrospiraceae</taxon>
        <taxon>Nitrospira</taxon>
    </lineage>
</organism>
<dbReference type="OrthoDB" id="9802676at2"/>
<feature type="domain" description="CMP/dCMP-type deaminase" evidence="2">
    <location>
        <begin position="144"/>
        <end position="242"/>
    </location>
</feature>
<dbReference type="STRING" id="42253.NITMOv2_1374"/>
<dbReference type="EMBL" id="CP011801">
    <property type="protein sequence ID" value="ALA57801.1"/>
    <property type="molecule type" value="Genomic_DNA"/>
</dbReference>
<evidence type="ECO:0000313" key="3">
    <source>
        <dbReference type="EMBL" id="ALA57801.1"/>
    </source>
</evidence>
<accession>A0A0K2G9Z9</accession>
<dbReference type="InterPro" id="IPR006311">
    <property type="entry name" value="TAT_signal"/>
</dbReference>
<dbReference type="RefSeq" id="WP_083447803.1">
    <property type="nucleotide sequence ID" value="NZ_CP011801.1"/>
</dbReference>
<dbReference type="Pfam" id="PF00383">
    <property type="entry name" value="dCMP_cyt_deam_1"/>
    <property type="match status" value="1"/>
</dbReference>
<feature type="signal peptide" evidence="1">
    <location>
        <begin position="1"/>
        <end position="37"/>
    </location>
</feature>
<dbReference type="InterPro" id="IPR002125">
    <property type="entry name" value="CMP_dCMP_dom"/>
</dbReference>
<evidence type="ECO:0000313" key="4">
    <source>
        <dbReference type="Proteomes" id="UP000069205"/>
    </source>
</evidence>
<name>A0A0K2G9Z9_NITMO</name>